<feature type="compositionally biased region" description="Polar residues" evidence="1">
    <location>
        <begin position="355"/>
        <end position="374"/>
    </location>
</feature>
<sequence>MSDKQKFYNSNWFIWTALILFAPLGIFLMRKNHKFTKKIRAIPSGIFALLFFIIVSGVSCSNNNSIQTSAGKNATGSNVENSKSNETKNSSAADAKTNNDSKPVSNESSNNTTLVNGQLKVHFINVGQADSILVQQGNSSMLIDAGNTGDAQTIKTYLDSQGVKALDVVVGTHAHEDHIGSMDYIINSFKVGKVYFPKQTANTKTFQDFISAVKNKGLQLTAPVVGSSFKIGDATATILAPNGSAYEDANDYSIVIKLTYGSTSFLLTGDAEATSESQMLSKGLDLSATVLKVGHHGSKTSTSQTFLDKVSPKYAVISVGKGNSYGHPTQETLNRLKNKGVVVYRTDENGTVVATSDGKNVSFNTQPGSYNGIASSSTSNSSNNQTPVVVKPTPAPKPAPSQNKSVTVYITNSGKKYHAAGCKYLSKSKISISLDDAKAGGYGPCSVCHPPQ</sequence>
<evidence type="ECO:0000256" key="1">
    <source>
        <dbReference type="SAM" id="MobiDB-lite"/>
    </source>
</evidence>
<dbReference type="Gene3D" id="3.60.15.10">
    <property type="entry name" value="Ribonuclease Z/Hydroxyacylglutathione hydrolase-like"/>
    <property type="match status" value="1"/>
</dbReference>
<evidence type="ECO:0000313" key="5">
    <source>
        <dbReference type="Proteomes" id="UP001623591"/>
    </source>
</evidence>
<dbReference type="SUPFAM" id="SSF56281">
    <property type="entry name" value="Metallo-hydrolase/oxidoreductase"/>
    <property type="match status" value="1"/>
</dbReference>
<dbReference type="InterPro" id="IPR035681">
    <property type="entry name" value="ComA-like_MBL"/>
</dbReference>
<dbReference type="Proteomes" id="UP001623591">
    <property type="component" value="Unassembled WGS sequence"/>
</dbReference>
<feature type="transmembrane region" description="Helical" evidence="2">
    <location>
        <begin position="41"/>
        <end position="59"/>
    </location>
</feature>
<organism evidence="4 5">
    <name type="scientific">Candidatus Clostridium stratigraminis</name>
    <dbReference type="NCBI Taxonomy" id="3381661"/>
    <lineage>
        <taxon>Bacteria</taxon>
        <taxon>Bacillati</taxon>
        <taxon>Bacillota</taxon>
        <taxon>Clostridia</taxon>
        <taxon>Eubacteriales</taxon>
        <taxon>Clostridiaceae</taxon>
        <taxon>Clostridium</taxon>
    </lineage>
</organism>
<proteinExistence type="predicted"/>
<protein>
    <submittedName>
        <fullName evidence="4">ComEC/Rec2 family competence protein</fullName>
    </submittedName>
</protein>
<dbReference type="CDD" id="cd07731">
    <property type="entry name" value="ComA-like_MBL-fold"/>
    <property type="match status" value="1"/>
</dbReference>
<reference evidence="4 5" key="1">
    <citation type="submission" date="2024-11" db="EMBL/GenBank/DDBJ databases">
        <authorList>
            <person name="Heng Y.C."/>
            <person name="Lim A.C.H."/>
            <person name="Lee J.K.Y."/>
            <person name="Kittelmann S."/>
        </authorList>
    </citation>
    <scope>NUCLEOTIDE SEQUENCE [LARGE SCALE GENOMIC DNA]</scope>
    <source>
        <strain evidence="4 5">WILCCON 0185</strain>
    </source>
</reference>
<evidence type="ECO:0000313" key="4">
    <source>
        <dbReference type="EMBL" id="MFL0248072.1"/>
    </source>
</evidence>
<dbReference type="PANTHER" id="PTHR30619:SF7">
    <property type="entry name" value="BETA-LACTAMASE DOMAIN PROTEIN"/>
    <property type="match status" value="1"/>
</dbReference>
<feature type="compositionally biased region" description="Polar residues" evidence="1">
    <location>
        <begin position="96"/>
        <end position="111"/>
    </location>
</feature>
<dbReference type="RefSeq" id="WP_406770504.1">
    <property type="nucleotide sequence ID" value="NZ_JBJHZZ010000012.1"/>
</dbReference>
<keyword evidence="5" id="KW-1185">Reference proteome</keyword>
<feature type="compositionally biased region" description="Low complexity" evidence="1">
    <location>
        <begin position="77"/>
        <end position="91"/>
    </location>
</feature>
<feature type="region of interest" description="Disordered" evidence="1">
    <location>
        <begin position="355"/>
        <end position="403"/>
    </location>
</feature>
<name>A0ABW8T7D5_9CLOT</name>
<dbReference type="InterPro" id="IPR036866">
    <property type="entry name" value="RibonucZ/Hydroxyglut_hydro"/>
</dbReference>
<evidence type="ECO:0000256" key="2">
    <source>
        <dbReference type="SAM" id="Phobius"/>
    </source>
</evidence>
<accession>A0ABW8T7D5</accession>
<dbReference type="Pfam" id="PF00753">
    <property type="entry name" value="Lactamase_B"/>
    <property type="match status" value="1"/>
</dbReference>
<dbReference type="InterPro" id="IPR001279">
    <property type="entry name" value="Metallo-B-lactamas"/>
</dbReference>
<dbReference type="InterPro" id="IPR052159">
    <property type="entry name" value="Competence_DNA_uptake"/>
</dbReference>
<feature type="compositionally biased region" description="Low complexity" evidence="1">
    <location>
        <begin position="375"/>
        <end position="392"/>
    </location>
</feature>
<feature type="transmembrane region" description="Helical" evidence="2">
    <location>
        <begin position="12"/>
        <end position="29"/>
    </location>
</feature>
<gene>
    <name evidence="4" type="ORF">ACJDUG_13970</name>
</gene>
<keyword evidence="2" id="KW-0812">Transmembrane</keyword>
<feature type="domain" description="Metallo-beta-lactamase" evidence="3">
    <location>
        <begin position="128"/>
        <end position="321"/>
    </location>
</feature>
<comment type="caution">
    <text evidence="4">The sequence shown here is derived from an EMBL/GenBank/DDBJ whole genome shotgun (WGS) entry which is preliminary data.</text>
</comment>
<keyword evidence="2" id="KW-1133">Transmembrane helix</keyword>
<feature type="region of interest" description="Disordered" evidence="1">
    <location>
        <begin position="68"/>
        <end position="111"/>
    </location>
</feature>
<dbReference type="SMART" id="SM00849">
    <property type="entry name" value="Lactamase_B"/>
    <property type="match status" value="1"/>
</dbReference>
<dbReference type="EMBL" id="JBJHZZ010000012">
    <property type="protein sequence ID" value="MFL0248072.1"/>
    <property type="molecule type" value="Genomic_DNA"/>
</dbReference>
<dbReference type="PANTHER" id="PTHR30619">
    <property type="entry name" value="DNA INTERNALIZATION/COMPETENCE PROTEIN COMEC/REC2"/>
    <property type="match status" value="1"/>
</dbReference>
<evidence type="ECO:0000259" key="3">
    <source>
        <dbReference type="SMART" id="SM00849"/>
    </source>
</evidence>
<keyword evidence="2" id="KW-0472">Membrane</keyword>